<dbReference type="EMBL" id="BMED01000001">
    <property type="protein sequence ID" value="GGC65428.1"/>
    <property type="molecule type" value="Genomic_DNA"/>
</dbReference>
<dbReference type="Proteomes" id="UP000637423">
    <property type="component" value="Unassembled WGS sequence"/>
</dbReference>
<reference evidence="2" key="2">
    <citation type="submission" date="2020-09" db="EMBL/GenBank/DDBJ databases">
        <authorList>
            <person name="Sun Q."/>
            <person name="Zhou Y."/>
        </authorList>
    </citation>
    <scope>NUCLEOTIDE SEQUENCE</scope>
    <source>
        <strain evidence="2">CGMCC 1.10998</strain>
    </source>
</reference>
<evidence type="ECO:0000256" key="1">
    <source>
        <dbReference type="SAM" id="SignalP"/>
    </source>
</evidence>
<keyword evidence="1" id="KW-0732">Signal</keyword>
<protein>
    <recommendedName>
        <fullName evidence="4">DUF2846 domain-containing protein</fullName>
    </recommendedName>
</protein>
<feature type="signal peptide" evidence="1">
    <location>
        <begin position="1"/>
        <end position="21"/>
    </location>
</feature>
<evidence type="ECO:0000313" key="2">
    <source>
        <dbReference type="EMBL" id="GGC65428.1"/>
    </source>
</evidence>
<proteinExistence type="predicted"/>
<dbReference type="AlphaFoldDB" id="A0A916U9F3"/>
<comment type="caution">
    <text evidence="2">The sequence shown here is derived from an EMBL/GenBank/DDBJ whole genome shotgun (WGS) entry which is preliminary data.</text>
</comment>
<keyword evidence="3" id="KW-1185">Reference proteome</keyword>
<accession>A0A916U9F3</accession>
<reference evidence="2" key="1">
    <citation type="journal article" date="2014" name="Int. J. Syst. Evol. Microbiol.">
        <title>Complete genome sequence of Corynebacterium casei LMG S-19264T (=DSM 44701T), isolated from a smear-ripened cheese.</title>
        <authorList>
            <consortium name="US DOE Joint Genome Institute (JGI-PGF)"/>
            <person name="Walter F."/>
            <person name="Albersmeier A."/>
            <person name="Kalinowski J."/>
            <person name="Ruckert C."/>
        </authorList>
    </citation>
    <scope>NUCLEOTIDE SEQUENCE</scope>
    <source>
        <strain evidence="2">CGMCC 1.10998</strain>
    </source>
</reference>
<evidence type="ECO:0008006" key="4">
    <source>
        <dbReference type="Google" id="ProtNLM"/>
    </source>
</evidence>
<feature type="chain" id="PRO_5037424937" description="DUF2846 domain-containing protein" evidence="1">
    <location>
        <begin position="22"/>
        <end position="186"/>
    </location>
</feature>
<organism evidence="2 3">
    <name type="scientific">Undibacterium terreum</name>
    <dbReference type="NCBI Taxonomy" id="1224302"/>
    <lineage>
        <taxon>Bacteria</taxon>
        <taxon>Pseudomonadati</taxon>
        <taxon>Pseudomonadota</taxon>
        <taxon>Betaproteobacteria</taxon>
        <taxon>Burkholderiales</taxon>
        <taxon>Oxalobacteraceae</taxon>
        <taxon>Undibacterium</taxon>
    </lineage>
</organism>
<evidence type="ECO:0000313" key="3">
    <source>
        <dbReference type="Proteomes" id="UP000637423"/>
    </source>
</evidence>
<gene>
    <name evidence="2" type="ORF">GCM10011396_10520</name>
</gene>
<name>A0A916U9F3_9BURK</name>
<sequence length="186" mass="19615">MKKLTLAAAIGALALAGSAYAQSSDSDNVTITGPAHKIEIPDGNSRLRPENYYDYQGGYSLSNGQTLVISTRGSKMYAEVDDMGRHELVATARNTFVATDKKLEVSIDLHPNAEPTGVLYMMVPALVPAAETPVAAMPAPALKVAQHSGKTKAGKMLVAKAGTPAKAKVSQPQMLSGEKMIMVAMR</sequence>